<evidence type="ECO:0000313" key="2">
    <source>
        <dbReference type="Proteomes" id="UP000274822"/>
    </source>
</evidence>
<feature type="non-terminal residue" evidence="1">
    <location>
        <position position="1"/>
    </location>
</feature>
<dbReference type="Proteomes" id="UP000274822">
    <property type="component" value="Unassembled WGS sequence"/>
</dbReference>
<reference evidence="1 2" key="1">
    <citation type="journal article" date="2018" name="New Phytol.">
        <title>Phylogenomics of Endogonaceae and evolution of mycorrhizas within Mucoromycota.</title>
        <authorList>
            <person name="Chang Y."/>
            <person name="Desiro A."/>
            <person name="Na H."/>
            <person name="Sandor L."/>
            <person name="Lipzen A."/>
            <person name="Clum A."/>
            <person name="Barry K."/>
            <person name="Grigoriev I.V."/>
            <person name="Martin F.M."/>
            <person name="Stajich J.E."/>
            <person name="Smith M.E."/>
            <person name="Bonito G."/>
            <person name="Spatafora J.W."/>
        </authorList>
    </citation>
    <scope>NUCLEOTIDE SEQUENCE [LARGE SCALE GENOMIC DNA]</scope>
    <source>
        <strain evidence="1 2">AD002</strain>
    </source>
</reference>
<name>A0A433QV76_9FUNG</name>
<proteinExistence type="predicted"/>
<keyword evidence="2" id="KW-1185">Reference proteome</keyword>
<sequence>IGVWKNQVSFESIEVHRKPLPETNVIQWTPQMTPNASISRAVAQWASTNAPTTPDATATTNADPIRRDGILKVFEAENRVVCSLQTSCFQYNDAGHCRKFSHPFVTPCRNIAICKHQFGKSPHNQWLMVC</sequence>
<gene>
    <name evidence="1" type="ORF">BC938DRAFT_470877</name>
</gene>
<comment type="caution">
    <text evidence="1">The sequence shown here is derived from an EMBL/GenBank/DDBJ whole genome shotgun (WGS) entry which is preliminary data.</text>
</comment>
<organism evidence="1 2">
    <name type="scientific">Jimgerdemannia flammicorona</name>
    <dbReference type="NCBI Taxonomy" id="994334"/>
    <lineage>
        <taxon>Eukaryota</taxon>
        <taxon>Fungi</taxon>
        <taxon>Fungi incertae sedis</taxon>
        <taxon>Mucoromycota</taxon>
        <taxon>Mucoromycotina</taxon>
        <taxon>Endogonomycetes</taxon>
        <taxon>Endogonales</taxon>
        <taxon>Endogonaceae</taxon>
        <taxon>Jimgerdemannia</taxon>
    </lineage>
</organism>
<dbReference type="EMBL" id="RBNJ01001064">
    <property type="protein sequence ID" value="RUS33617.1"/>
    <property type="molecule type" value="Genomic_DNA"/>
</dbReference>
<protein>
    <submittedName>
        <fullName evidence="1">Uncharacterized protein</fullName>
    </submittedName>
</protein>
<evidence type="ECO:0000313" key="1">
    <source>
        <dbReference type="EMBL" id="RUS33617.1"/>
    </source>
</evidence>
<dbReference type="AlphaFoldDB" id="A0A433QV76"/>
<accession>A0A433QV76</accession>